<evidence type="ECO:0000313" key="2">
    <source>
        <dbReference type="Proteomes" id="UP000712600"/>
    </source>
</evidence>
<evidence type="ECO:0000313" key="1">
    <source>
        <dbReference type="EMBL" id="KAF3504142.1"/>
    </source>
</evidence>
<comment type="caution">
    <text evidence="1">The sequence shown here is derived from an EMBL/GenBank/DDBJ whole genome shotgun (WGS) entry which is preliminary data.</text>
</comment>
<name>A0A8S9NJN0_BRACR</name>
<organism evidence="1 2">
    <name type="scientific">Brassica cretica</name>
    <name type="common">Mustard</name>
    <dbReference type="NCBI Taxonomy" id="69181"/>
    <lineage>
        <taxon>Eukaryota</taxon>
        <taxon>Viridiplantae</taxon>
        <taxon>Streptophyta</taxon>
        <taxon>Embryophyta</taxon>
        <taxon>Tracheophyta</taxon>
        <taxon>Spermatophyta</taxon>
        <taxon>Magnoliopsida</taxon>
        <taxon>eudicotyledons</taxon>
        <taxon>Gunneridae</taxon>
        <taxon>Pentapetalae</taxon>
        <taxon>rosids</taxon>
        <taxon>malvids</taxon>
        <taxon>Brassicales</taxon>
        <taxon>Brassicaceae</taxon>
        <taxon>Brassiceae</taxon>
        <taxon>Brassica</taxon>
    </lineage>
</organism>
<protein>
    <submittedName>
        <fullName evidence="1">Uncharacterized protein</fullName>
    </submittedName>
</protein>
<proteinExistence type="predicted"/>
<dbReference type="AlphaFoldDB" id="A0A8S9NJN0"/>
<gene>
    <name evidence="1" type="ORF">F2Q69_00040769</name>
</gene>
<dbReference type="Proteomes" id="UP000712600">
    <property type="component" value="Unassembled WGS sequence"/>
</dbReference>
<accession>A0A8S9NJN0</accession>
<dbReference type="EMBL" id="QGKX02001621">
    <property type="protein sequence ID" value="KAF3504142.1"/>
    <property type="molecule type" value="Genomic_DNA"/>
</dbReference>
<reference evidence="1" key="1">
    <citation type="submission" date="2019-12" db="EMBL/GenBank/DDBJ databases">
        <title>Genome sequencing and annotation of Brassica cretica.</title>
        <authorList>
            <person name="Studholme D.J."/>
            <person name="Sarris P."/>
        </authorList>
    </citation>
    <scope>NUCLEOTIDE SEQUENCE</scope>
    <source>
        <strain evidence="1">PFS-109/04</strain>
        <tissue evidence="1">Leaf</tissue>
    </source>
</reference>
<sequence length="254" mass="29353">MRDHDRDLQAQAELLRGGSFHGVSWRDRVSCLYTRDIESNDLVNHIGGVFRYFIVDVMDPGSTPDVTRCGRELEHRLIDSWSPRLEEERHMKKLPSETEETRKHRLIDSWSPRLEEERHMKKLPSETEETRKLHKFTEEGFTRLRVTHKIRWWQAASIRKKGFRAVFDLQSQGVCDSHKVFSEGFHGVLGLSLHGISVADGVLIYVVISARGYSLVSVKGVEEGFKDIDLCGYVFGATHSFLLEWICENEELLV</sequence>